<keyword evidence="3" id="KW-0802">TPR repeat</keyword>
<comment type="subcellular location">
    <subcellularLocation>
        <location evidence="4">Endoplasmic reticulum membrane</location>
        <topology evidence="4">Peripheral membrane protein</topology>
        <orientation evidence="4">Cytoplasmic side</orientation>
    </subcellularLocation>
</comment>
<dbReference type="Pfam" id="PF22890">
    <property type="entry name" value="TPR_EMC2"/>
    <property type="match status" value="1"/>
</dbReference>
<dbReference type="InterPro" id="IPR011990">
    <property type="entry name" value="TPR-like_helical_dom_sf"/>
</dbReference>
<evidence type="ECO:0000256" key="4">
    <source>
        <dbReference type="RuleBase" id="RU367091"/>
    </source>
</evidence>
<comment type="subunit">
    <text evidence="4">Component of the ER membrane protein complex (EMC).</text>
</comment>
<evidence type="ECO:0000256" key="3">
    <source>
        <dbReference type="ARBA" id="ARBA00022803"/>
    </source>
</evidence>
<dbReference type="InterPro" id="IPR039856">
    <property type="entry name" value="EMC2-like"/>
</dbReference>
<comment type="similarity">
    <text evidence="1 4">Belongs to the EMC2 family.</text>
</comment>
<evidence type="ECO:0000256" key="2">
    <source>
        <dbReference type="ARBA" id="ARBA00022737"/>
    </source>
</evidence>
<keyword evidence="2" id="KW-0677">Repeat</keyword>
<evidence type="ECO:0000259" key="6">
    <source>
        <dbReference type="Pfam" id="PF22890"/>
    </source>
</evidence>
<reference evidence="7" key="1">
    <citation type="submission" date="2020-11" db="EMBL/GenBank/DDBJ databases">
        <authorList>
            <person name="Tran Van P."/>
        </authorList>
    </citation>
    <scope>NUCLEOTIDE SEQUENCE</scope>
</reference>
<keyword evidence="4" id="KW-0256">Endoplasmic reticulum</keyword>
<dbReference type="GO" id="GO:0072546">
    <property type="term" value="C:EMC complex"/>
    <property type="evidence" value="ECO:0007669"/>
    <property type="project" value="UniProtKB-UniRule"/>
</dbReference>
<dbReference type="Gene3D" id="1.25.40.10">
    <property type="entry name" value="Tetratricopeptide repeat domain"/>
    <property type="match status" value="1"/>
</dbReference>
<dbReference type="PANTHER" id="PTHR12760">
    <property type="entry name" value="TETRATRICOPEPTIDE REPEAT PROTEIN"/>
    <property type="match status" value="1"/>
</dbReference>
<dbReference type="SUPFAM" id="SSF48452">
    <property type="entry name" value="TPR-like"/>
    <property type="match status" value="1"/>
</dbReference>
<dbReference type="EMBL" id="OA564807">
    <property type="protein sequence ID" value="CAD7195602.1"/>
    <property type="molecule type" value="Genomic_DNA"/>
</dbReference>
<keyword evidence="4" id="KW-0472">Membrane</keyword>
<sequence length="372" mass="42180">MNTVTSLTLNLVLVSHNHRVLSSHSYYDRLLGEENGTNKEMTSADENFSKVRDLFRSWREENVRRSLDVVDLWETVLAKKINALGDEIVVVMCSVLRQWVVSRQATHQPRFRHMQPDGTGRTGSSNPPNQPSKSPGVHHALSYGGAADLGRLQGESDMGPTVIPRIFHRAVRLDYIHPSPTSFHPLASELPTTHLQCGLRQGRTLNSANYVAAEELLVYEQVVIAALDCNRLEVADVCLKALIAEFPTSLRVRKLRALQLEAREKYDDAVELLDYIIKQDETNAAPRKRKVAILKAKGKISDAIKELTEYLKKFMSDQEGWQELSELYLQEQDFGRAAFCMEELILHNPHSHLIHQHYAEIKYTQASILHLA</sequence>
<organism evidence="7">
    <name type="scientific">Timema douglasi</name>
    <name type="common">Walking stick</name>
    <dbReference type="NCBI Taxonomy" id="61478"/>
    <lineage>
        <taxon>Eukaryota</taxon>
        <taxon>Metazoa</taxon>
        <taxon>Ecdysozoa</taxon>
        <taxon>Arthropoda</taxon>
        <taxon>Hexapoda</taxon>
        <taxon>Insecta</taxon>
        <taxon>Pterygota</taxon>
        <taxon>Neoptera</taxon>
        <taxon>Polyneoptera</taxon>
        <taxon>Phasmatodea</taxon>
        <taxon>Timematodea</taxon>
        <taxon>Timematoidea</taxon>
        <taxon>Timematidae</taxon>
        <taxon>Timema</taxon>
    </lineage>
</organism>
<proteinExistence type="inferred from homology"/>
<accession>A0A7R8VF67</accession>
<evidence type="ECO:0000256" key="5">
    <source>
        <dbReference type="SAM" id="MobiDB-lite"/>
    </source>
</evidence>
<comment type="function">
    <text evidence="4">Part of the endoplasmic reticulum membrane protein complex (EMC) that enables the energy-independent insertion into endoplasmic reticulum membranes of newly synthesized membrane proteins.</text>
</comment>
<feature type="domain" description="EMC2 TPR-like" evidence="6">
    <location>
        <begin position="235"/>
        <end position="362"/>
    </location>
</feature>
<protein>
    <recommendedName>
        <fullName evidence="4">ER membrane protein complex subunit 2</fullName>
    </recommendedName>
</protein>
<gene>
    <name evidence="7" type="ORF">TDIB3V08_LOCUS1983</name>
</gene>
<name>A0A7R8VF67_TIMDO</name>
<feature type="compositionally biased region" description="Low complexity" evidence="5">
    <location>
        <begin position="124"/>
        <end position="135"/>
    </location>
</feature>
<feature type="region of interest" description="Disordered" evidence="5">
    <location>
        <begin position="107"/>
        <end position="140"/>
    </location>
</feature>
<evidence type="ECO:0000256" key="1">
    <source>
        <dbReference type="ARBA" id="ARBA00010361"/>
    </source>
</evidence>
<dbReference type="AlphaFoldDB" id="A0A7R8VF67"/>
<dbReference type="InterPro" id="IPR055217">
    <property type="entry name" value="TPR_EMC2"/>
</dbReference>
<evidence type="ECO:0000313" key="7">
    <source>
        <dbReference type="EMBL" id="CAD7195602.1"/>
    </source>
</evidence>